<accession>A0ABD1VYF4</accession>
<proteinExistence type="predicted"/>
<gene>
    <name evidence="2" type="ORF">Adt_03423</name>
</gene>
<comment type="caution">
    <text evidence="2">The sequence shown here is derived from an EMBL/GenBank/DDBJ whole genome shotgun (WGS) entry which is preliminary data.</text>
</comment>
<reference evidence="3" key="1">
    <citation type="submission" date="2024-07" db="EMBL/GenBank/DDBJ databases">
        <title>Two chromosome-level genome assemblies of Korean endemic species Abeliophyllum distichum and Forsythia ovata (Oleaceae).</title>
        <authorList>
            <person name="Jang H."/>
        </authorList>
    </citation>
    <scope>NUCLEOTIDE SEQUENCE [LARGE SCALE GENOMIC DNA]</scope>
</reference>
<protein>
    <submittedName>
        <fullName evidence="2">DNA/RNA polymerase superfamily protein</fullName>
    </submittedName>
</protein>
<dbReference type="AlphaFoldDB" id="A0ABD1VYF4"/>
<organism evidence="2 3">
    <name type="scientific">Abeliophyllum distichum</name>
    <dbReference type="NCBI Taxonomy" id="126358"/>
    <lineage>
        <taxon>Eukaryota</taxon>
        <taxon>Viridiplantae</taxon>
        <taxon>Streptophyta</taxon>
        <taxon>Embryophyta</taxon>
        <taxon>Tracheophyta</taxon>
        <taxon>Spermatophyta</taxon>
        <taxon>Magnoliopsida</taxon>
        <taxon>eudicotyledons</taxon>
        <taxon>Gunneridae</taxon>
        <taxon>Pentapetalae</taxon>
        <taxon>asterids</taxon>
        <taxon>lamiids</taxon>
        <taxon>Lamiales</taxon>
        <taxon>Oleaceae</taxon>
        <taxon>Forsythieae</taxon>
        <taxon>Abeliophyllum</taxon>
    </lineage>
</organism>
<dbReference type="PANTHER" id="PTHR46148:SF60">
    <property type="entry name" value="CHROMO DOMAIN-CONTAINING PROTEIN"/>
    <property type="match status" value="1"/>
</dbReference>
<feature type="region of interest" description="Disordered" evidence="1">
    <location>
        <begin position="95"/>
        <end position="116"/>
    </location>
</feature>
<keyword evidence="3" id="KW-1185">Reference proteome</keyword>
<sequence length="116" mass="13362">MEENAEHRFARNEVEERKLVGLEMVQITSENVKVIKEKLEVARDRAEKAMQTGGEEILNSKLVIRIHDVFHVSMLRKYISYPSHVLESQPVELKENLTHERRASTDLRHEGAGSGK</sequence>
<evidence type="ECO:0000256" key="1">
    <source>
        <dbReference type="SAM" id="MobiDB-lite"/>
    </source>
</evidence>
<evidence type="ECO:0000313" key="2">
    <source>
        <dbReference type="EMBL" id="KAL2542445.1"/>
    </source>
</evidence>
<evidence type="ECO:0000313" key="3">
    <source>
        <dbReference type="Proteomes" id="UP001604336"/>
    </source>
</evidence>
<dbReference type="PANTHER" id="PTHR46148">
    <property type="entry name" value="CHROMO DOMAIN-CONTAINING PROTEIN"/>
    <property type="match status" value="1"/>
</dbReference>
<name>A0ABD1VYF4_9LAMI</name>
<dbReference type="EMBL" id="JBFOLK010000001">
    <property type="protein sequence ID" value="KAL2542445.1"/>
    <property type="molecule type" value="Genomic_DNA"/>
</dbReference>
<dbReference type="Proteomes" id="UP001604336">
    <property type="component" value="Unassembled WGS sequence"/>
</dbReference>